<dbReference type="EMBL" id="KQ251887">
    <property type="protein sequence ID" value="KNC70181.1"/>
    <property type="molecule type" value="Genomic_DNA"/>
</dbReference>
<sequence length="168" mass="19279">FAADDTPNNMRYERDSTTVVTPWPTVKGGAVFKLVERLTYPLYFDIRYIQQFLLTYRAFMKPTQLLHLLVERYDVPYPPYLTTLQCLQFARTVRNPIQTRVVNVLVSACIIQTCAGKCMYHTDQSVECAGKCVYHTDQSVEFAGKCVYYADQSGECAGKCVNHTDMCW</sequence>
<evidence type="ECO:0000259" key="2">
    <source>
        <dbReference type="PROSITE" id="PS50212"/>
    </source>
</evidence>
<proteinExistence type="predicted"/>
<dbReference type="eggNOG" id="KOG3417">
    <property type="taxonomic scope" value="Eukaryota"/>
</dbReference>
<keyword evidence="1" id="KW-0344">Guanine-nucleotide releasing factor</keyword>
<dbReference type="InterPro" id="IPR023578">
    <property type="entry name" value="Ras_GEF_dom_sf"/>
</dbReference>
<protein>
    <recommendedName>
        <fullName evidence="2">N-terminal Ras-GEF domain-containing protein</fullName>
    </recommendedName>
</protein>
<dbReference type="GeneID" id="25917800"/>
<gene>
    <name evidence="3" type="ORF">SARC_17296</name>
</gene>
<dbReference type="Gene3D" id="1.20.870.10">
    <property type="entry name" value="Son of sevenless (SoS) protein Chain: S domain 1"/>
    <property type="match status" value="1"/>
</dbReference>
<dbReference type="STRING" id="667725.A0A0L0F0K3"/>
<reference evidence="3 4" key="1">
    <citation type="submission" date="2011-02" db="EMBL/GenBank/DDBJ databases">
        <title>The Genome Sequence of Sphaeroforma arctica JP610.</title>
        <authorList>
            <consortium name="The Broad Institute Genome Sequencing Platform"/>
            <person name="Russ C."/>
            <person name="Cuomo C."/>
            <person name="Young S.K."/>
            <person name="Zeng Q."/>
            <person name="Gargeya S."/>
            <person name="Alvarado L."/>
            <person name="Berlin A."/>
            <person name="Chapman S.B."/>
            <person name="Chen Z."/>
            <person name="Freedman E."/>
            <person name="Gellesch M."/>
            <person name="Goldberg J."/>
            <person name="Griggs A."/>
            <person name="Gujja S."/>
            <person name="Heilman E."/>
            <person name="Heiman D."/>
            <person name="Howarth C."/>
            <person name="Mehta T."/>
            <person name="Neiman D."/>
            <person name="Pearson M."/>
            <person name="Roberts A."/>
            <person name="Saif S."/>
            <person name="Shea T."/>
            <person name="Shenoy N."/>
            <person name="Sisk P."/>
            <person name="Stolte C."/>
            <person name="Sykes S."/>
            <person name="White J."/>
            <person name="Yandava C."/>
            <person name="Burger G."/>
            <person name="Gray M.W."/>
            <person name="Holland P.W.H."/>
            <person name="King N."/>
            <person name="Lang F.B.F."/>
            <person name="Roger A.J."/>
            <person name="Ruiz-Trillo I."/>
            <person name="Haas B."/>
            <person name="Nusbaum C."/>
            <person name="Birren B."/>
        </authorList>
    </citation>
    <scope>NUCLEOTIDE SEQUENCE [LARGE SCALE GENOMIC DNA]</scope>
    <source>
        <strain evidence="3 4">JP610</strain>
    </source>
</reference>
<feature type="non-terminal residue" evidence="3">
    <location>
        <position position="1"/>
    </location>
</feature>
<dbReference type="OrthoDB" id="5841754at2759"/>
<feature type="domain" description="N-terminal Ras-GEF" evidence="2">
    <location>
        <begin position="22"/>
        <end position="157"/>
    </location>
</feature>
<dbReference type="Proteomes" id="UP000054560">
    <property type="component" value="Unassembled WGS sequence"/>
</dbReference>
<dbReference type="CDD" id="cd06224">
    <property type="entry name" value="REM"/>
    <property type="match status" value="1"/>
</dbReference>
<evidence type="ECO:0000313" key="3">
    <source>
        <dbReference type="EMBL" id="KNC70181.1"/>
    </source>
</evidence>
<evidence type="ECO:0000313" key="4">
    <source>
        <dbReference type="Proteomes" id="UP000054560"/>
    </source>
</evidence>
<name>A0A0L0F0K3_9EUKA</name>
<dbReference type="PROSITE" id="PS50212">
    <property type="entry name" value="RASGEF_NTER"/>
    <property type="match status" value="1"/>
</dbReference>
<dbReference type="RefSeq" id="XP_014144083.1">
    <property type="nucleotide sequence ID" value="XM_014288608.1"/>
</dbReference>
<dbReference type="AlphaFoldDB" id="A0A0L0F0K3"/>
<evidence type="ECO:0000256" key="1">
    <source>
        <dbReference type="PROSITE-ProRule" id="PRU00135"/>
    </source>
</evidence>
<keyword evidence="4" id="KW-1185">Reference proteome</keyword>
<accession>A0A0L0F0K3</accession>
<dbReference type="SUPFAM" id="SSF48366">
    <property type="entry name" value="Ras GEF"/>
    <property type="match status" value="1"/>
</dbReference>
<dbReference type="GO" id="GO:0005085">
    <property type="term" value="F:guanyl-nucleotide exchange factor activity"/>
    <property type="evidence" value="ECO:0007669"/>
    <property type="project" value="UniProtKB-KW"/>
</dbReference>
<organism evidence="3 4">
    <name type="scientific">Sphaeroforma arctica JP610</name>
    <dbReference type="NCBI Taxonomy" id="667725"/>
    <lineage>
        <taxon>Eukaryota</taxon>
        <taxon>Ichthyosporea</taxon>
        <taxon>Ichthyophonida</taxon>
        <taxon>Sphaeroforma</taxon>
    </lineage>
</organism>
<dbReference type="Pfam" id="PF00618">
    <property type="entry name" value="RasGEF_N"/>
    <property type="match status" value="1"/>
</dbReference>
<dbReference type="InterPro" id="IPR000651">
    <property type="entry name" value="Ras-like_Gua-exchang_fac_N"/>
</dbReference>